<proteinExistence type="predicted"/>
<protein>
    <submittedName>
        <fullName evidence="1">Uncharacterized protein</fullName>
    </submittedName>
</protein>
<accession>A0A507BMZ9</accession>
<dbReference type="RefSeq" id="XP_031022477.1">
    <property type="nucleotide sequence ID" value="XM_031171542.1"/>
</dbReference>
<evidence type="ECO:0000313" key="2">
    <source>
        <dbReference type="Proteomes" id="UP000319731"/>
    </source>
</evidence>
<dbReference type="STRING" id="1806994.A0A507BMZ9"/>
<organism evidence="1 2">
    <name type="scientific">Synchytrium microbalum</name>
    <dbReference type="NCBI Taxonomy" id="1806994"/>
    <lineage>
        <taxon>Eukaryota</taxon>
        <taxon>Fungi</taxon>
        <taxon>Fungi incertae sedis</taxon>
        <taxon>Chytridiomycota</taxon>
        <taxon>Chytridiomycota incertae sedis</taxon>
        <taxon>Chytridiomycetes</taxon>
        <taxon>Synchytriales</taxon>
        <taxon>Synchytriaceae</taxon>
        <taxon>Synchytrium</taxon>
    </lineage>
</organism>
<reference evidence="1 2" key="1">
    <citation type="journal article" date="2019" name="Sci. Rep.">
        <title>Comparative genomics of chytrid fungi reveal insights into the obligate biotrophic and pathogenic lifestyle of Synchytrium endobioticum.</title>
        <authorList>
            <person name="van de Vossenberg B.T.L.H."/>
            <person name="Warris S."/>
            <person name="Nguyen H.D.T."/>
            <person name="van Gent-Pelzer M.P.E."/>
            <person name="Joly D.L."/>
            <person name="van de Geest H.C."/>
            <person name="Bonants P.J.M."/>
            <person name="Smith D.S."/>
            <person name="Levesque C.A."/>
            <person name="van der Lee T.A.J."/>
        </authorList>
    </citation>
    <scope>NUCLEOTIDE SEQUENCE [LARGE SCALE GENOMIC DNA]</scope>
    <source>
        <strain evidence="1 2">JEL517</strain>
    </source>
</reference>
<comment type="caution">
    <text evidence="1">The sequence shown here is derived from an EMBL/GenBank/DDBJ whole genome shotgun (WGS) entry which is preliminary data.</text>
</comment>
<dbReference type="AlphaFoldDB" id="A0A507BMZ9"/>
<gene>
    <name evidence="1" type="ORF">SmJEL517_g05616</name>
</gene>
<name>A0A507BMZ9_9FUNG</name>
<sequence length="234" mass="26658">MQSSIPLYTIPDLHTSAYGSVQVYIHDSLIPTAALRKKQNLDLLVLLSKLEMILTRQGYLNYDQDEVQAAATIDELSRLALQHNFRLLDFLVQEQLVNVFPKSARRLGLPENTAERVDIRNYLYQVNQLNQMVAMALQLHVDVNLQNHKYIAHQLALLYQCLNLVGEPFNKFQANIQQEFDSIKAITSSATDDAPQLSEHQKQWLSSLTSEIVNAALYTNRRSILPKPVETLLS</sequence>
<dbReference type="OrthoDB" id="2148225at2759"/>
<dbReference type="Proteomes" id="UP000319731">
    <property type="component" value="Unassembled WGS sequence"/>
</dbReference>
<dbReference type="EMBL" id="QEAO01000053">
    <property type="protein sequence ID" value="TPX30927.1"/>
    <property type="molecule type" value="Genomic_DNA"/>
</dbReference>
<evidence type="ECO:0000313" key="1">
    <source>
        <dbReference type="EMBL" id="TPX30927.1"/>
    </source>
</evidence>
<keyword evidence="2" id="KW-1185">Reference proteome</keyword>
<dbReference type="GeneID" id="42006839"/>